<comment type="caution">
    <text evidence="2">The sequence shown here is derived from an EMBL/GenBank/DDBJ whole genome shotgun (WGS) entry which is preliminary data.</text>
</comment>
<evidence type="ECO:0000313" key="3">
    <source>
        <dbReference type="Proteomes" id="UP000037939"/>
    </source>
</evidence>
<reference evidence="2 3" key="1">
    <citation type="submission" date="2015-07" db="EMBL/GenBank/DDBJ databases">
        <title>Draft genome sequence of the Amantichitinum ursilacus IGB-41, a new chitin-degrading bacterium.</title>
        <authorList>
            <person name="Kirstahler P."/>
            <person name="Guenther M."/>
            <person name="Grumaz C."/>
            <person name="Rupp S."/>
            <person name="Zibek S."/>
            <person name="Sohn K."/>
        </authorList>
    </citation>
    <scope>NUCLEOTIDE SEQUENCE [LARGE SCALE GENOMIC DNA]</scope>
    <source>
        <strain evidence="2 3">IGB-41</strain>
    </source>
</reference>
<proteinExistence type="predicted"/>
<dbReference type="PATRIC" id="fig|857265.3.peg.2401"/>
<organism evidence="2 3">
    <name type="scientific">Amantichitinum ursilacus</name>
    <dbReference type="NCBI Taxonomy" id="857265"/>
    <lineage>
        <taxon>Bacteria</taxon>
        <taxon>Pseudomonadati</taxon>
        <taxon>Pseudomonadota</taxon>
        <taxon>Betaproteobacteria</taxon>
        <taxon>Neisseriales</taxon>
        <taxon>Chitinibacteraceae</taxon>
        <taxon>Amantichitinum</taxon>
    </lineage>
</organism>
<dbReference type="Proteomes" id="UP000037939">
    <property type="component" value="Unassembled WGS sequence"/>
</dbReference>
<sequence length="189" mass="20927">MRAAYGAAGTRLHWPRTLQARAGAVLAAEHLRYQPQRALAGVLHCFVLDCSASMLRDDQLALAKGWLASMFDQVAQQRAMAALICFGGQQADLRFGPAVPRWWNERWLAPLTGGGGTPLRLALHKADALLARAARLHPAQQRHLWLLTDGRTTETPTRPFHADEIHIVDFETGPLRLGRCAALRTAWKL</sequence>
<feature type="domain" description="VWFA" evidence="1">
    <location>
        <begin position="46"/>
        <end position="150"/>
    </location>
</feature>
<dbReference type="AlphaFoldDB" id="A0A0N0GN50"/>
<dbReference type="EMBL" id="LAQT01000009">
    <property type="protein sequence ID" value="KPC52504.1"/>
    <property type="molecule type" value="Genomic_DNA"/>
</dbReference>
<dbReference type="Gene3D" id="3.40.50.410">
    <property type="entry name" value="von Willebrand factor, type A domain"/>
    <property type="match status" value="1"/>
</dbReference>
<dbReference type="STRING" id="857265.WG78_11685"/>
<dbReference type="RefSeq" id="WP_053937997.1">
    <property type="nucleotide sequence ID" value="NZ_LAQT01000009.1"/>
</dbReference>
<dbReference type="SUPFAM" id="SSF53300">
    <property type="entry name" value="vWA-like"/>
    <property type="match status" value="1"/>
</dbReference>
<accession>A0A0N0GN50</accession>
<dbReference type="PANTHER" id="PTHR35023">
    <property type="entry name" value="CHELATASE-RELATED"/>
    <property type="match status" value="1"/>
</dbReference>
<dbReference type="InterPro" id="IPR002035">
    <property type="entry name" value="VWF_A"/>
</dbReference>
<dbReference type="PANTHER" id="PTHR35023:SF1">
    <property type="entry name" value="MG-PROTOPORPHYRIN IX CHELATASE"/>
    <property type="match status" value="1"/>
</dbReference>
<gene>
    <name evidence="2" type="ORF">WG78_11685</name>
</gene>
<keyword evidence="3" id="KW-1185">Reference proteome</keyword>
<evidence type="ECO:0000259" key="1">
    <source>
        <dbReference type="Pfam" id="PF13519"/>
    </source>
</evidence>
<name>A0A0N0GN50_9NEIS</name>
<protein>
    <recommendedName>
        <fullName evidence="1">VWFA domain-containing protein</fullName>
    </recommendedName>
</protein>
<dbReference type="InterPro" id="IPR036465">
    <property type="entry name" value="vWFA_dom_sf"/>
</dbReference>
<evidence type="ECO:0000313" key="2">
    <source>
        <dbReference type="EMBL" id="KPC52504.1"/>
    </source>
</evidence>
<dbReference type="Pfam" id="PF13519">
    <property type="entry name" value="VWA_2"/>
    <property type="match status" value="1"/>
</dbReference>
<dbReference type="InterPro" id="IPR052989">
    <property type="entry name" value="Mg-chelatase_DI-like"/>
</dbReference>
<dbReference type="OrthoDB" id="5793213at2"/>